<reference evidence="2 3" key="1">
    <citation type="submission" date="2016-10" db="EMBL/GenBank/DDBJ databases">
        <title>The genome sequence of Colletotrichum fioriniae PJ7.</title>
        <authorList>
            <person name="Baroncelli R."/>
        </authorList>
    </citation>
    <scope>NUCLEOTIDE SEQUENCE [LARGE SCALE GENOMIC DNA]</scope>
    <source>
        <strain evidence="2">Col 31</strain>
    </source>
</reference>
<dbReference type="Proteomes" id="UP001239795">
    <property type="component" value="Unassembled WGS sequence"/>
</dbReference>
<accession>A0AAI9XUJ8</accession>
<comment type="caution">
    <text evidence="2">The sequence shown here is derived from an EMBL/GenBank/DDBJ whole genome shotgun (WGS) entry which is preliminary data.</text>
</comment>
<dbReference type="AlphaFoldDB" id="A0AAI9XUJ8"/>
<feature type="region of interest" description="Disordered" evidence="1">
    <location>
        <begin position="299"/>
        <end position="322"/>
    </location>
</feature>
<keyword evidence="3" id="KW-1185">Reference proteome</keyword>
<gene>
    <name evidence="2" type="ORF">CMEL01_13127</name>
</gene>
<organism evidence="2 3">
    <name type="scientific">Colletotrichum melonis</name>
    <dbReference type="NCBI Taxonomy" id="1209925"/>
    <lineage>
        <taxon>Eukaryota</taxon>
        <taxon>Fungi</taxon>
        <taxon>Dikarya</taxon>
        <taxon>Ascomycota</taxon>
        <taxon>Pezizomycotina</taxon>
        <taxon>Sordariomycetes</taxon>
        <taxon>Hypocreomycetidae</taxon>
        <taxon>Glomerellales</taxon>
        <taxon>Glomerellaceae</taxon>
        <taxon>Colletotrichum</taxon>
        <taxon>Colletotrichum acutatum species complex</taxon>
    </lineage>
</organism>
<protein>
    <submittedName>
        <fullName evidence="2">Uncharacterized protein</fullName>
    </submittedName>
</protein>
<evidence type="ECO:0000256" key="1">
    <source>
        <dbReference type="SAM" id="MobiDB-lite"/>
    </source>
</evidence>
<evidence type="ECO:0000313" key="3">
    <source>
        <dbReference type="Proteomes" id="UP001239795"/>
    </source>
</evidence>
<dbReference type="EMBL" id="MLGG01000006">
    <property type="protein sequence ID" value="KAK1464366.1"/>
    <property type="molecule type" value="Genomic_DNA"/>
</dbReference>
<sequence length="484" mass="55895">MSLLSYKTYRFLGDFELPYPDFTGMPKNQVQQIIRLEQKLRLTVGKLFKALDREVRVAQPEALEKEWAKFKATEPSLEAWAGYQGNHHPRNVVKWSGQVEASLAINLHYPPAAKKEEDEEPNLSLLEVTSPCITRLMSSGLSVDNALWFDTFCRREALNTIVNGKKVRFLPWEHYPEEIRQHHLHWIAKLHQGMAAKVHLVFGKFNRIGMKKLWEDRSEDFVLWDERKTELLIVYPAEGDRSRIERVVMFFHHPEYLMHKYDLDDAIKYDVALDVAARMCRIVRTENQRNYQEWKTARDKAAREEKAAEGKEKKYGKKARAERPVESHRGKYNLKGDGIGLSESVETACPNCGKVLLDQLPYGWVKDPQFYLTVQRSCKGPDGTMPLHRIGYTPTDPEMIFITPTAQRMARTPAKVMADIAKWWKQKKQVVIHWTLADSKVTEGPVRIHKFQKLGESSDGVTKKRPGESIEDEAPSSKLLKVAK</sequence>
<proteinExistence type="predicted"/>
<feature type="region of interest" description="Disordered" evidence="1">
    <location>
        <begin position="454"/>
        <end position="484"/>
    </location>
</feature>
<evidence type="ECO:0000313" key="2">
    <source>
        <dbReference type="EMBL" id="KAK1464366.1"/>
    </source>
</evidence>
<name>A0AAI9XUJ8_9PEZI</name>